<evidence type="ECO:0000313" key="3">
    <source>
        <dbReference type="Proteomes" id="UP000516314"/>
    </source>
</evidence>
<name>A0A7G2DUU2_ARATH</name>
<proteinExistence type="predicted"/>
<dbReference type="EMBL" id="LR881466">
    <property type="protein sequence ID" value="CAD5311899.1"/>
    <property type="molecule type" value="Genomic_DNA"/>
</dbReference>
<gene>
    <name evidence="2" type="ORF">AT9943_LOCUS481</name>
</gene>
<organism evidence="2 3">
    <name type="scientific">Arabidopsis thaliana</name>
    <name type="common">Mouse-ear cress</name>
    <dbReference type="NCBI Taxonomy" id="3702"/>
    <lineage>
        <taxon>Eukaryota</taxon>
        <taxon>Viridiplantae</taxon>
        <taxon>Streptophyta</taxon>
        <taxon>Embryophyta</taxon>
        <taxon>Tracheophyta</taxon>
        <taxon>Spermatophyta</taxon>
        <taxon>Magnoliopsida</taxon>
        <taxon>eudicotyledons</taxon>
        <taxon>Gunneridae</taxon>
        <taxon>Pentapetalae</taxon>
        <taxon>rosids</taxon>
        <taxon>malvids</taxon>
        <taxon>Brassicales</taxon>
        <taxon>Brassicaceae</taxon>
        <taxon>Camelineae</taxon>
        <taxon>Arabidopsis</taxon>
    </lineage>
</organism>
<dbReference type="Proteomes" id="UP000516314">
    <property type="component" value="Chromosome 1"/>
</dbReference>
<evidence type="ECO:0000256" key="1">
    <source>
        <dbReference type="SAM" id="MobiDB-lite"/>
    </source>
</evidence>
<reference evidence="2 3" key="1">
    <citation type="submission" date="2020-09" db="EMBL/GenBank/DDBJ databases">
        <authorList>
            <person name="Ashkenazy H."/>
        </authorList>
    </citation>
    <scope>NUCLEOTIDE SEQUENCE [LARGE SCALE GENOMIC DNA]</scope>
    <source>
        <strain evidence="3">cv. Cdm-0</strain>
    </source>
</reference>
<accession>A0A7G2DUU2</accession>
<feature type="region of interest" description="Disordered" evidence="1">
    <location>
        <begin position="17"/>
        <end position="39"/>
    </location>
</feature>
<sequence length="198" mass="22780">MLFPLIRHYSLCSATAENAQQPPATRKTKRNQNSTASGTLPAGSQTGLCFLCNLKEDVFNPRKWALNSELVISANLLSVSLKGKWRELMVLCGSYTEESTEHSFEAIKTKQIKTARVRFCVLLQFQWDKFPPVPSLTICRNVKIQFLELWKNMCWRNLRLPGSSSLQSETLLRNFVQMWFKTCLLKPLSFMENHCLPF</sequence>
<dbReference type="AlphaFoldDB" id="A0A7G2DUU2"/>
<protein>
    <submittedName>
        <fullName evidence="2">(thale cress) hypothetical protein</fullName>
    </submittedName>
</protein>
<evidence type="ECO:0000313" key="2">
    <source>
        <dbReference type="EMBL" id="CAD5311899.1"/>
    </source>
</evidence>